<dbReference type="PANTHER" id="PTHR42241:SF2">
    <property type="entry name" value="HYPOTHETICAL MEMBRANE PROTEIN, CONSERVED, DUF998 FAMILY"/>
    <property type="match status" value="1"/>
</dbReference>
<accession>A0A7D5LA43</accession>
<dbReference type="InterPro" id="IPR009339">
    <property type="entry name" value="DUF998"/>
</dbReference>
<keyword evidence="1" id="KW-0812">Transmembrane</keyword>
<name>A0A7D5LA43_9EURY</name>
<dbReference type="AlphaFoldDB" id="A0A7D5LA43"/>
<feature type="transmembrane region" description="Helical" evidence="1">
    <location>
        <begin position="137"/>
        <end position="156"/>
    </location>
</feature>
<keyword evidence="1" id="KW-1133">Transmembrane helix</keyword>
<dbReference type="GeneID" id="56037347"/>
<sequence length="197" mass="19557">MATRSRSRPAAVVGAAAAVGTVLAILAAALVAPWFSWRADALSDLGVAPGTAPPFNGGLLLGGAFALPYAWALWRAGEGAGRIPAATFALSVVAMAGVGAFPAGGPLHFPAALAFYLLATATMAVDGLGRLTTTGGRAALVAAGLHLLVWAAWIARIRPGPGLALPELAGALLFVAWVVAGSPVAPLGPAGVRRVAR</sequence>
<evidence type="ECO:0000256" key="1">
    <source>
        <dbReference type="SAM" id="Phobius"/>
    </source>
</evidence>
<gene>
    <name evidence="2" type="ORF">HUG12_07770</name>
</gene>
<feature type="transmembrane region" description="Helical" evidence="1">
    <location>
        <begin position="12"/>
        <end position="35"/>
    </location>
</feature>
<protein>
    <submittedName>
        <fullName evidence="2">DUF998 domain-containing protein</fullName>
    </submittedName>
</protein>
<dbReference type="EMBL" id="CP058579">
    <property type="protein sequence ID" value="QLG61628.1"/>
    <property type="molecule type" value="Genomic_DNA"/>
</dbReference>
<dbReference type="PANTHER" id="PTHR42241">
    <property type="entry name" value="HYPOTHETICAL MEMBRANE PROTEIN, CONSERVED, DUF998 FAMILY"/>
    <property type="match status" value="1"/>
</dbReference>
<evidence type="ECO:0000313" key="2">
    <source>
        <dbReference type="EMBL" id="QLG61628.1"/>
    </source>
</evidence>
<feature type="transmembrane region" description="Helical" evidence="1">
    <location>
        <begin position="83"/>
        <end position="101"/>
    </location>
</feature>
<organism evidence="2 3">
    <name type="scientific">Halorarum salinum</name>
    <dbReference type="NCBI Taxonomy" id="2743089"/>
    <lineage>
        <taxon>Archaea</taxon>
        <taxon>Methanobacteriati</taxon>
        <taxon>Methanobacteriota</taxon>
        <taxon>Stenosarchaea group</taxon>
        <taxon>Halobacteria</taxon>
        <taxon>Halobacteriales</taxon>
        <taxon>Haloferacaceae</taxon>
        <taxon>Halorarum</taxon>
    </lineage>
</organism>
<proteinExistence type="predicted"/>
<dbReference type="RefSeq" id="WP_179268213.1">
    <property type="nucleotide sequence ID" value="NZ_CP058579.1"/>
</dbReference>
<feature type="transmembrane region" description="Helical" evidence="1">
    <location>
        <begin position="55"/>
        <end position="74"/>
    </location>
</feature>
<evidence type="ECO:0000313" key="3">
    <source>
        <dbReference type="Proteomes" id="UP000509626"/>
    </source>
</evidence>
<feature type="transmembrane region" description="Helical" evidence="1">
    <location>
        <begin position="168"/>
        <end position="188"/>
    </location>
</feature>
<dbReference type="OrthoDB" id="103507at2157"/>
<dbReference type="KEGG" id="halu:HUG12_07770"/>
<keyword evidence="3" id="KW-1185">Reference proteome</keyword>
<feature type="transmembrane region" description="Helical" evidence="1">
    <location>
        <begin position="107"/>
        <end position="125"/>
    </location>
</feature>
<reference evidence="2 3" key="1">
    <citation type="submission" date="2020-06" db="EMBL/GenBank/DDBJ databases">
        <title>NJ-3-1, isolated from saline soil.</title>
        <authorList>
            <person name="Cui H.L."/>
            <person name="Shi X."/>
        </authorList>
    </citation>
    <scope>NUCLEOTIDE SEQUENCE [LARGE SCALE GENOMIC DNA]</scope>
    <source>
        <strain evidence="2 3">NJ-3-1</strain>
    </source>
</reference>
<keyword evidence="1" id="KW-0472">Membrane</keyword>
<dbReference type="Proteomes" id="UP000509626">
    <property type="component" value="Chromosome"/>
</dbReference>
<dbReference type="Pfam" id="PF06197">
    <property type="entry name" value="DUF998"/>
    <property type="match status" value="1"/>
</dbReference>